<dbReference type="Gene3D" id="3.40.30.10">
    <property type="entry name" value="Glutaredoxin"/>
    <property type="match status" value="1"/>
</dbReference>
<dbReference type="FunFam" id="1.20.1050.10:FF:000004">
    <property type="entry name" value="Glutathione S-transferase F2"/>
    <property type="match status" value="1"/>
</dbReference>
<comment type="subcellular location">
    <subcellularLocation>
        <location evidence="1">Cytoplasm</location>
        <location evidence="1">Cytosol</location>
    </subcellularLocation>
</comment>
<dbReference type="InterPro" id="IPR040079">
    <property type="entry name" value="Glutathione_S-Trfase"/>
</dbReference>
<dbReference type="Gramene" id="KOM51842">
    <property type="protein sequence ID" value="KOM51842"/>
    <property type="gene ID" value="LR48_Vigan09g050100"/>
</dbReference>
<dbReference type="GO" id="GO:0009407">
    <property type="term" value="P:toxin catabolic process"/>
    <property type="evidence" value="ECO:0007669"/>
    <property type="project" value="UniProtKB-ARBA"/>
</dbReference>
<feature type="domain" description="GST N-terminal" evidence="8">
    <location>
        <begin position="1"/>
        <end position="81"/>
    </location>
</feature>
<dbReference type="Proteomes" id="UP000053144">
    <property type="component" value="Chromosome 9"/>
</dbReference>
<evidence type="ECO:0000256" key="1">
    <source>
        <dbReference type="ARBA" id="ARBA00004514"/>
    </source>
</evidence>
<dbReference type="SUPFAM" id="SSF52833">
    <property type="entry name" value="Thioredoxin-like"/>
    <property type="match status" value="1"/>
</dbReference>
<dbReference type="SUPFAM" id="SSF47616">
    <property type="entry name" value="GST C-terminal domain-like"/>
    <property type="match status" value="1"/>
</dbReference>
<keyword evidence="4" id="KW-0963">Cytoplasm</keyword>
<dbReference type="PROSITE" id="PS50405">
    <property type="entry name" value="GST_CTER"/>
    <property type="match status" value="1"/>
</dbReference>
<evidence type="ECO:0000256" key="2">
    <source>
        <dbReference type="ARBA" id="ARBA00010128"/>
    </source>
</evidence>
<dbReference type="GO" id="GO:0043295">
    <property type="term" value="F:glutathione binding"/>
    <property type="evidence" value="ECO:0007669"/>
    <property type="project" value="TreeGrafter"/>
</dbReference>
<dbReference type="CDD" id="cd03187">
    <property type="entry name" value="GST_C_Phi"/>
    <property type="match status" value="1"/>
</dbReference>
<evidence type="ECO:0000256" key="6">
    <source>
        <dbReference type="ARBA" id="ARBA00022679"/>
    </source>
</evidence>
<feature type="domain" description="GST C-terminal" evidence="9">
    <location>
        <begin position="88"/>
        <end position="223"/>
    </location>
</feature>
<dbReference type="KEGG" id="var:108342394"/>
<dbReference type="InterPro" id="IPR004046">
    <property type="entry name" value="GST_C"/>
</dbReference>
<evidence type="ECO:0000256" key="4">
    <source>
        <dbReference type="ARBA" id="ARBA00022490"/>
    </source>
</evidence>
<reference evidence="11" key="1">
    <citation type="journal article" date="2015" name="Proc. Natl. Acad. Sci. U.S.A.">
        <title>Genome sequencing of adzuki bean (Vigna angularis) provides insight into high starch and low fat accumulation and domestication.</title>
        <authorList>
            <person name="Yang K."/>
            <person name="Tian Z."/>
            <person name="Chen C."/>
            <person name="Luo L."/>
            <person name="Zhao B."/>
            <person name="Wang Z."/>
            <person name="Yu L."/>
            <person name="Li Y."/>
            <person name="Sun Y."/>
            <person name="Li W."/>
            <person name="Chen Y."/>
            <person name="Li Y."/>
            <person name="Zhang Y."/>
            <person name="Ai D."/>
            <person name="Zhao J."/>
            <person name="Shang C."/>
            <person name="Ma Y."/>
            <person name="Wu B."/>
            <person name="Wang M."/>
            <person name="Gao L."/>
            <person name="Sun D."/>
            <person name="Zhang P."/>
            <person name="Guo F."/>
            <person name="Wang W."/>
            <person name="Li Y."/>
            <person name="Wang J."/>
            <person name="Varshney R.K."/>
            <person name="Wang J."/>
            <person name="Ling H.Q."/>
            <person name="Wan P."/>
        </authorList>
    </citation>
    <scope>NUCLEOTIDE SEQUENCE</scope>
    <source>
        <strain evidence="11">cv. Jingnong 6</strain>
    </source>
</reference>
<sequence length="226" mass="26288">MVVKVYGPDYGSSKGVIVCLIEKEVEFETVHVDGFKGEHKQPEYLKLQPFGLMPVVEDGDYVLYESRAILRYYAEKYKNQGTNLLGKTMEERGLVEQWLEVEGHNYTPPIYNLIKMYFASVLSGEAMDPKAIKENEKKLGKVLDIYEKRLSETKYLAGDFFSLADLNHLQFTSYLVNEMERGFMVRERKNVSRWWDDISSRPSWKKVLHSYKNAYDGLKEMNVIAP</sequence>
<dbReference type="STRING" id="3914.A0A0L9VA86"/>
<dbReference type="SFLD" id="SFLDS00019">
    <property type="entry name" value="Glutathione_Transferase_(cytos"/>
    <property type="match status" value="1"/>
</dbReference>
<evidence type="ECO:0000313" key="11">
    <source>
        <dbReference type="Proteomes" id="UP000053144"/>
    </source>
</evidence>
<dbReference type="GO" id="GO:0004364">
    <property type="term" value="F:glutathione transferase activity"/>
    <property type="evidence" value="ECO:0007669"/>
    <property type="project" value="UniProtKB-EC"/>
</dbReference>
<dbReference type="PANTHER" id="PTHR43900:SF45">
    <property type="entry name" value="GLUTATHIONE S-TRANSFERASE F9"/>
    <property type="match status" value="1"/>
</dbReference>
<dbReference type="InterPro" id="IPR034347">
    <property type="entry name" value="GST_Phi_C"/>
</dbReference>
<dbReference type="AlphaFoldDB" id="A0A0L9VA86"/>
<dbReference type="InterPro" id="IPR004045">
    <property type="entry name" value="Glutathione_S-Trfase_N"/>
</dbReference>
<keyword evidence="6" id="KW-0808">Transferase</keyword>
<organism evidence="10 11">
    <name type="scientific">Phaseolus angularis</name>
    <name type="common">Azuki bean</name>
    <name type="synonym">Vigna angularis</name>
    <dbReference type="NCBI Taxonomy" id="3914"/>
    <lineage>
        <taxon>Eukaryota</taxon>
        <taxon>Viridiplantae</taxon>
        <taxon>Streptophyta</taxon>
        <taxon>Embryophyta</taxon>
        <taxon>Tracheophyta</taxon>
        <taxon>Spermatophyta</taxon>
        <taxon>Magnoliopsida</taxon>
        <taxon>eudicotyledons</taxon>
        <taxon>Gunneridae</taxon>
        <taxon>Pentapetalae</taxon>
        <taxon>rosids</taxon>
        <taxon>fabids</taxon>
        <taxon>Fabales</taxon>
        <taxon>Fabaceae</taxon>
        <taxon>Papilionoideae</taxon>
        <taxon>50 kb inversion clade</taxon>
        <taxon>NPAAA clade</taxon>
        <taxon>indigoferoid/millettioid clade</taxon>
        <taxon>Phaseoleae</taxon>
        <taxon>Vigna</taxon>
    </lineage>
</organism>
<dbReference type="EMBL" id="CM003379">
    <property type="protein sequence ID" value="KOM51842.1"/>
    <property type="molecule type" value="Genomic_DNA"/>
</dbReference>
<dbReference type="OrthoDB" id="422574at2759"/>
<protein>
    <recommendedName>
        <fullName evidence="3">glutathione transferase</fullName>
        <ecNumber evidence="3">2.5.1.18</ecNumber>
    </recommendedName>
</protein>
<keyword evidence="5" id="KW-0216">Detoxification</keyword>
<comment type="similarity">
    <text evidence="2">Belongs to the GST superfamily. Phi family.</text>
</comment>
<dbReference type="GO" id="GO:0006749">
    <property type="term" value="P:glutathione metabolic process"/>
    <property type="evidence" value="ECO:0007669"/>
    <property type="project" value="TreeGrafter"/>
</dbReference>
<dbReference type="InterPro" id="IPR036249">
    <property type="entry name" value="Thioredoxin-like_sf"/>
</dbReference>
<dbReference type="InterPro" id="IPR010987">
    <property type="entry name" value="Glutathione-S-Trfase_C-like"/>
</dbReference>
<dbReference type="EC" id="2.5.1.18" evidence="3"/>
<dbReference type="CDD" id="cd03053">
    <property type="entry name" value="GST_N_Phi"/>
    <property type="match status" value="1"/>
</dbReference>
<dbReference type="FunFam" id="3.40.30.10:FF:000016">
    <property type="entry name" value="Glutathione S-transferase F2"/>
    <property type="match status" value="1"/>
</dbReference>
<dbReference type="Gene3D" id="1.20.1050.10">
    <property type="match status" value="1"/>
</dbReference>
<dbReference type="Pfam" id="PF02798">
    <property type="entry name" value="GST_N"/>
    <property type="match status" value="1"/>
</dbReference>
<dbReference type="OMA" id="SYSIMMP"/>
<evidence type="ECO:0000259" key="9">
    <source>
        <dbReference type="PROSITE" id="PS50405"/>
    </source>
</evidence>
<name>A0A0L9VA86_PHAAN</name>
<dbReference type="InterPro" id="IPR036282">
    <property type="entry name" value="Glutathione-S-Trfase_C_sf"/>
</dbReference>
<dbReference type="SFLD" id="SFLDG00358">
    <property type="entry name" value="Main_(cytGST)"/>
    <property type="match status" value="1"/>
</dbReference>
<evidence type="ECO:0000313" key="10">
    <source>
        <dbReference type="EMBL" id="KOM51842.1"/>
    </source>
</evidence>
<proteinExistence type="inferred from homology"/>
<accession>A0A0L9VA86</accession>
<dbReference type="GO" id="GO:0005829">
    <property type="term" value="C:cytosol"/>
    <property type="evidence" value="ECO:0007669"/>
    <property type="project" value="UniProtKB-SubCell"/>
</dbReference>
<evidence type="ECO:0000256" key="5">
    <source>
        <dbReference type="ARBA" id="ARBA00022575"/>
    </source>
</evidence>
<dbReference type="Pfam" id="PF00043">
    <property type="entry name" value="GST_C"/>
    <property type="match status" value="1"/>
</dbReference>
<gene>
    <name evidence="10" type="ORF">LR48_Vigan09g050100</name>
</gene>
<dbReference type="PROSITE" id="PS50404">
    <property type="entry name" value="GST_NTER"/>
    <property type="match status" value="1"/>
</dbReference>
<dbReference type="PANTHER" id="PTHR43900">
    <property type="entry name" value="GLUTATHIONE S-TRANSFERASE RHO"/>
    <property type="match status" value="1"/>
</dbReference>
<evidence type="ECO:0000256" key="7">
    <source>
        <dbReference type="ARBA" id="ARBA00047960"/>
    </source>
</evidence>
<evidence type="ECO:0000256" key="3">
    <source>
        <dbReference type="ARBA" id="ARBA00012452"/>
    </source>
</evidence>
<evidence type="ECO:0000259" key="8">
    <source>
        <dbReference type="PROSITE" id="PS50404"/>
    </source>
</evidence>
<comment type="catalytic activity">
    <reaction evidence="7">
        <text>RX + glutathione = an S-substituted glutathione + a halide anion + H(+)</text>
        <dbReference type="Rhea" id="RHEA:16437"/>
        <dbReference type="ChEBI" id="CHEBI:15378"/>
        <dbReference type="ChEBI" id="CHEBI:16042"/>
        <dbReference type="ChEBI" id="CHEBI:17792"/>
        <dbReference type="ChEBI" id="CHEBI:57925"/>
        <dbReference type="ChEBI" id="CHEBI:90779"/>
        <dbReference type="EC" id="2.5.1.18"/>
    </reaction>
</comment>